<dbReference type="CDD" id="cd20267">
    <property type="entry name" value="Complex1_LYR_LYRM7"/>
    <property type="match status" value="1"/>
</dbReference>
<name>A0A830H825_9CHLO</name>
<evidence type="ECO:0008006" key="7">
    <source>
        <dbReference type="Google" id="ProtNLM"/>
    </source>
</evidence>
<comment type="subcellular location">
    <subcellularLocation>
        <location evidence="1">Mitochondrion matrix</location>
    </subcellularLocation>
</comment>
<comment type="caution">
    <text evidence="5">The sequence shown here is derived from an EMBL/GenBank/DDBJ whole genome shotgun (WGS) entry which is preliminary data.</text>
</comment>
<reference evidence="5" key="1">
    <citation type="submission" date="2020-10" db="EMBL/GenBank/DDBJ databases">
        <title>Unveiling of a novel bifunctional photoreceptor, Dualchrome1, isolated from a cosmopolitan green alga.</title>
        <authorList>
            <person name="Suzuki S."/>
            <person name="Kawachi M."/>
        </authorList>
    </citation>
    <scope>NUCLEOTIDE SEQUENCE</scope>
    <source>
        <strain evidence="5">NIES 2893</strain>
    </source>
</reference>
<dbReference type="AlphaFoldDB" id="A0A830H825"/>
<dbReference type="Proteomes" id="UP000660262">
    <property type="component" value="Unassembled WGS sequence"/>
</dbReference>
<evidence type="ECO:0000313" key="5">
    <source>
        <dbReference type="EMBL" id="GHP03214.1"/>
    </source>
</evidence>
<organism evidence="5 6">
    <name type="scientific">Pycnococcus provasolii</name>
    <dbReference type="NCBI Taxonomy" id="41880"/>
    <lineage>
        <taxon>Eukaryota</taxon>
        <taxon>Viridiplantae</taxon>
        <taxon>Chlorophyta</taxon>
        <taxon>Pseudoscourfieldiophyceae</taxon>
        <taxon>Pseudoscourfieldiales</taxon>
        <taxon>Pycnococcaceae</taxon>
        <taxon>Pycnococcus</taxon>
    </lineage>
</organism>
<dbReference type="PANTHER" id="PTHR46749">
    <property type="entry name" value="COMPLEX III ASSEMBLY FACTOR LYRM7"/>
    <property type="match status" value="1"/>
</dbReference>
<evidence type="ECO:0000256" key="4">
    <source>
        <dbReference type="SAM" id="MobiDB-lite"/>
    </source>
</evidence>
<evidence type="ECO:0000313" key="6">
    <source>
        <dbReference type="Proteomes" id="UP000660262"/>
    </source>
</evidence>
<keyword evidence="6" id="KW-1185">Reference proteome</keyword>
<evidence type="ECO:0000256" key="2">
    <source>
        <dbReference type="ARBA" id="ARBA00023128"/>
    </source>
</evidence>
<dbReference type="GO" id="GO:0005759">
    <property type="term" value="C:mitochondrial matrix"/>
    <property type="evidence" value="ECO:0007669"/>
    <property type="project" value="UniProtKB-SubCell"/>
</dbReference>
<dbReference type="PANTHER" id="PTHR46749:SF1">
    <property type="entry name" value="COMPLEX III ASSEMBLY FACTOR LYRM7"/>
    <property type="match status" value="1"/>
</dbReference>
<keyword evidence="2" id="KW-0496">Mitochondrion</keyword>
<gene>
    <name evidence="5" type="ORF">PPROV_000196900</name>
</gene>
<dbReference type="OrthoDB" id="529194at2759"/>
<dbReference type="GO" id="GO:0034551">
    <property type="term" value="P:mitochondrial respiratory chain complex III assembly"/>
    <property type="evidence" value="ECO:0007669"/>
    <property type="project" value="InterPro"/>
</dbReference>
<feature type="compositionally biased region" description="Low complexity" evidence="4">
    <location>
        <begin position="117"/>
        <end position="134"/>
    </location>
</feature>
<keyword evidence="3" id="KW-0143">Chaperone</keyword>
<dbReference type="GO" id="GO:0044183">
    <property type="term" value="F:protein folding chaperone"/>
    <property type="evidence" value="ECO:0007669"/>
    <property type="project" value="TreeGrafter"/>
</dbReference>
<protein>
    <recommendedName>
        <fullName evidence="7">Mitochondrial zinc maintenance protein 1, mitochondrial</fullName>
    </recommendedName>
</protein>
<dbReference type="EMBL" id="BNJQ01000005">
    <property type="protein sequence ID" value="GHP03214.1"/>
    <property type="molecule type" value="Genomic_DNA"/>
</dbReference>
<proteinExistence type="predicted"/>
<dbReference type="InterPro" id="IPR045298">
    <property type="entry name" value="Complex1_LYR_LYRM7"/>
</dbReference>
<feature type="region of interest" description="Disordered" evidence="4">
    <location>
        <begin position="113"/>
        <end position="134"/>
    </location>
</feature>
<evidence type="ECO:0000256" key="3">
    <source>
        <dbReference type="ARBA" id="ARBA00023186"/>
    </source>
</evidence>
<accession>A0A830H825</accession>
<sequence>MAPHPPPSALYRTVLLACRAAFRNDAPTYAASKLEVRAQFLAKGHAPLPPHEYERAVADAHEAASFLKTMVVQAPLNPESNAYELRLEPHHANARGNIKPTLAEDVVDEDYDCEGCTTSSSTSTASSTSATTKE</sequence>
<dbReference type="InterPro" id="IPR050435">
    <property type="entry name" value="MZM1/LYRM7"/>
</dbReference>
<evidence type="ECO:0000256" key="1">
    <source>
        <dbReference type="ARBA" id="ARBA00004305"/>
    </source>
</evidence>